<protein>
    <recommendedName>
        <fullName evidence="4">Retrotransposon gag domain-containing protein</fullName>
    </recommendedName>
</protein>
<evidence type="ECO:0000313" key="2">
    <source>
        <dbReference type="EMBL" id="KAJ7693626.1"/>
    </source>
</evidence>
<feature type="compositionally biased region" description="Basic residues" evidence="1">
    <location>
        <begin position="419"/>
        <end position="434"/>
    </location>
</feature>
<proteinExistence type="predicted"/>
<feature type="compositionally biased region" description="Low complexity" evidence="1">
    <location>
        <begin position="272"/>
        <end position="284"/>
    </location>
</feature>
<feature type="compositionally biased region" description="Polar residues" evidence="1">
    <location>
        <begin position="329"/>
        <end position="340"/>
    </location>
</feature>
<feature type="compositionally biased region" description="Polar residues" evidence="1">
    <location>
        <begin position="185"/>
        <end position="196"/>
    </location>
</feature>
<feature type="compositionally biased region" description="Low complexity" evidence="1">
    <location>
        <begin position="82"/>
        <end position="95"/>
    </location>
</feature>
<keyword evidence="3" id="KW-1185">Reference proteome</keyword>
<gene>
    <name evidence="2" type="ORF">B0H17DRAFT_1199744</name>
</gene>
<feature type="region of interest" description="Disordered" evidence="1">
    <location>
        <begin position="1"/>
        <end position="131"/>
    </location>
</feature>
<evidence type="ECO:0000256" key="1">
    <source>
        <dbReference type="SAM" id="MobiDB-lite"/>
    </source>
</evidence>
<feature type="region of interest" description="Disordered" evidence="1">
    <location>
        <begin position="272"/>
        <end position="362"/>
    </location>
</feature>
<evidence type="ECO:0008006" key="4">
    <source>
        <dbReference type="Google" id="ProtNLM"/>
    </source>
</evidence>
<evidence type="ECO:0000313" key="3">
    <source>
        <dbReference type="Proteomes" id="UP001221757"/>
    </source>
</evidence>
<reference evidence="2" key="1">
    <citation type="submission" date="2023-03" db="EMBL/GenBank/DDBJ databases">
        <title>Massive genome expansion in bonnet fungi (Mycena s.s.) driven by repeated elements and novel gene families across ecological guilds.</title>
        <authorList>
            <consortium name="Lawrence Berkeley National Laboratory"/>
            <person name="Harder C.B."/>
            <person name="Miyauchi S."/>
            <person name="Viragh M."/>
            <person name="Kuo A."/>
            <person name="Thoen E."/>
            <person name="Andreopoulos B."/>
            <person name="Lu D."/>
            <person name="Skrede I."/>
            <person name="Drula E."/>
            <person name="Henrissat B."/>
            <person name="Morin E."/>
            <person name="Kohler A."/>
            <person name="Barry K."/>
            <person name="LaButti K."/>
            <person name="Morin E."/>
            <person name="Salamov A."/>
            <person name="Lipzen A."/>
            <person name="Mereny Z."/>
            <person name="Hegedus B."/>
            <person name="Baldrian P."/>
            <person name="Stursova M."/>
            <person name="Weitz H."/>
            <person name="Taylor A."/>
            <person name="Grigoriev I.V."/>
            <person name="Nagy L.G."/>
            <person name="Martin F."/>
            <person name="Kauserud H."/>
        </authorList>
    </citation>
    <scope>NUCLEOTIDE SEQUENCE</scope>
    <source>
        <strain evidence="2">CBHHK067</strain>
    </source>
</reference>
<feature type="compositionally biased region" description="Basic residues" evidence="1">
    <location>
        <begin position="285"/>
        <end position="295"/>
    </location>
</feature>
<dbReference type="EMBL" id="JARKIE010000045">
    <property type="protein sequence ID" value="KAJ7693626.1"/>
    <property type="molecule type" value="Genomic_DNA"/>
</dbReference>
<feature type="compositionally biased region" description="Low complexity" evidence="1">
    <location>
        <begin position="390"/>
        <end position="416"/>
    </location>
</feature>
<comment type="caution">
    <text evidence="2">The sequence shown here is derived from an EMBL/GenBank/DDBJ whole genome shotgun (WGS) entry which is preliminary data.</text>
</comment>
<feature type="compositionally biased region" description="Polar residues" evidence="1">
    <location>
        <begin position="67"/>
        <end position="81"/>
    </location>
</feature>
<accession>A0AAD7DMC5</accession>
<name>A0AAD7DMC5_MYCRO</name>
<organism evidence="2 3">
    <name type="scientific">Mycena rosella</name>
    <name type="common">Pink bonnet</name>
    <name type="synonym">Agaricus rosellus</name>
    <dbReference type="NCBI Taxonomy" id="1033263"/>
    <lineage>
        <taxon>Eukaryota</taxon>
        <taxon>Fungi</taxon>
        <taxon>Dikarya</taxon>
        <taxon>Basidiomycota</taxon>
        <taxon>Agaricomycotina</taxon>
        <taxon>Agaricomycetes</taxon>
        <taxon>Agaricomycetidae</taxon>
        <taxon>Agaricales</taxon>
        <taxon>Marasmiineae</taxon>
        <taxon>Mycenaceae</taxon>
        <taxon>Mycena</taxon>
    </lineage>
</organism>
<feature type="compositionally biased region" description="Basic and acidic residues" evidence="1">
    <location>
        <begin position="435"/>
        <end position="444"/>
    </location>
</feature>
<feature type="compositionally biased region" description="Polar residues" evidence="1">
    <location>
        <begin position="168"/>
        <end position="177"/>
    </location>
</feature>
<dbReference type="AlphaFoldDB" id="A0AAD7DMC5"/>
<feature type="region of interest" description="Disordered" evidence="1">
    <location>
        <begin position="158"/>
        <end position="214"/>
    </location>
</feature>
<feature type="region of interest" description="Disordered" evidence="1">
    <location>
        <begin position="379"/>
        <end position="444"/>
    </location>
</feature>
<dbReference type="Proteomes" id="UP001221757">
    <property type="component" value="Unassembled WGS sequence"/>
</dbReference>
<sequence>MSGTNNNARALRERKNGLAVTGADLAKAGPTAAVAEGPRTYSDVVASRPPTPEAVRAKGLDSVSHPAVNNNARDGPNESTMSKLTSLLPSDDSTSNEWTTVSHRRRASFPSVRELHGSSAKNSFASTPLKPGLTADQGITVQAAEAQLTEEQRQRIHNRDAEMARTSALASESSGGTSEPLISFSEDTPSLSNKAGPSNLKGKGPDVRNWGGARISEDEMDLDAQRKEFEMWKELKAFQDREASLKAALSEHQSSVKDWIGKASVTFEAPVVRSNSDSDSSVTSKVHKTHRKPKVKTSPSTRVKSEVLSPPTTNQGLPPVLPNVKRSATPYSATMKQAVSNAVDAGKGAPRTRATTNTPIARAAAVRPVAQLAPNGYIHRALDGAGGPPSDSSSSSSSSSDSSTSESSSESSSSSGSDRRRRKRRAKKSRKPRNSKKEMNPKEPAEYLGAADARLFFRFVTEGTHYVKQGHIRTKRQVFVLSYFLKGKAYDFFTQEVAMDAASWKLRPFFEALFNYCFPLDYRLEQKAKLKRCYQNSLTVAEYVQNLGELFNTIAMSIPRTWLINFGLVSDHTFKKGCG</sequence>